<comment type="caution">
    <text evidence="3">The sequence shown here is derived from an EMBL/GenBank/DDBJ whole genome shotgun (WGS) entry which is preliminary data.</text>
</comment>
<name>A0ABN7IBP5_9BURK</name>
<feature type="compositionally biased region" description="Basic and acidic residues" evidence="1">
    <location>
        <begin position="26"/>
        <end position="38"/>
    </location>
</feature>
<evidence type="ECO:0000256" key="1">
    <source>
        <dbReference type="SAM" id="MobiDB-lite"/>
    </source>
</evidence>
<keyword evidence="4" id="KW-1185">Reference proteome</keyword>
<dbReference type="Pfam" id="PF20204">
    <property type="entry name" value="DUF6566"/>
    <property type="match status" value="1"/>
</dbReference>
<accession>A0ABN7IBP5</accession>
<feature type="domain" description="DUF6566" evidence="2">
    <location>
        <begin position="46"/>
        <end position="114"/>
    </location>
</feature>
<dbReference type="Proteomes" id="UP000598032">
    <property type="component" value="Unassembled WGS sequence"/>
</dbReference>
<organism evidence="3 4">
    <name type="scientific">Paraburkholderia metrosideri</name>
    <dbReference type="NCBI Taxonomy" id="580937"/>
    <lineage>
        <taxon>Bacteria</taxon>
        <taxon>Pseudomonadati</taxon>
        <taxon>Pseudomonadota</taxon>
        <taxon>Betaproteobacteria</taxon>
        <taxon>Burkholderiales</taxon>
        <taxon>Burkholderiaceae</taxon>
        <taxon>Paraburkholderia</taxon>
    </lineage>
</organism>
<reference evidence="3 4" key="1">
    <citation type="submission" date="2020-10" db="EMBL/GenBank/DDBJ databases">
        <authorList>
            <person name="Peeters C."/>
        </authorList>
    </citation>
    <scope>NUCLEOTIDE SEQUENCE [LARGE SCALE GENOMIC DNA]</scope>
    <source>
        <strain evidence="3 4">LMG 28140</strain>
    </source>
</reference>
<feature type="region of interest" description="Disordered" evidence="1">
    <location>
        <begin position="1"/>
        <end position="47"/>
    </location>
</feature>
<dbReference type="InterPro" id="IPR046696">
    <property type="entry name" value="DUF6566"/>
</dbReference>
<feature type="compositionally biased region" description="Low complexity" evidence="1">
    <location>
        <begin position="10"/>
        <end position="25"/>
    </location>
</feature>
<protein>
    <recommendedName>
        <fullName evidence="2">DUF6566 domain-containing protein</fullName>
    </recommendedName>
</protein>
<proteinExistence type="predicted"/>
<evidence type="ECO:0000313" key="3">
    <source>
        <dbReference type="EMBL" id="CAD6553968.1"/>
    </source>
</evidence>
<gene>
    <name evidence="3" type="ORF">LMG28140_05407</name>
</gene>
<dbReference type="EMBL" id="CAJHCP010000013">
    <property type="protein sequence ID" value="CAD6553968.1"/>
    <property type="molecule type" value="Genomic_DNA"/>
</dbReference>
<evidence type="ECO:0000259" key="2">
    <source>
        <dbReference type="Pfam" id="PF20204"/>
    </source>
</evidence>
<sequence length="117" mass="12298">MVEINTSGQSVASIDGDAASAADMAGHSDADNRARDTPDPATSGAMRVAHRGVVLTVTAHRNSEGAWLAAISASVDGQPLDLPHVEPATPEWLTESEALRAGIEHGCYLVDRYVPHR</sequence>
<evidence type="ECO:0000313" key="4">
    <source>
        <dbReference type="Proteomes" id="UP000598032"/>
    </source>
</evidence>
<dbReference type="RefSeq" id="WP_236592371.1">
    <property type="nucleotide sequence ID" value="NZ_CAJHCP010000013.1"/>
</dbReference>